<dbReference type="RefSeq" id="WP_241682899.1">
    <property type="nucleotide sequence ID" value="NZ_JBHSXE010000001.1"/>
</dbReference>
<reference evidence="4" key="1">
    <citation type="journal article" date="2019" name="Int. J. Syst. Evol. Microbiol.">
        <title>The Global Catalogue of Microorganisms (GCM) 10K type strain sequencing project: providing services to taxonomists for standard genome sequencing and annotation.</title>
        <authorList>
            <consortium name="The Broad Institute Genomics Platform"/>
            <consortium name="The Broad Institute Genome Sequencing Center for Infectious Disease"/>
            <person name="Wu L."/>
            <person name="Ma J."/>
        </authorList>
    </citation>
    <scope>NUCLEOTIDE SEQUENCE [LARGE SCALE GENOMIC DNA]</scope>
    <source>
        <strain evidence="4">JCM 3369</strain>
    </source>
</reference>
<dbReference type="Proteomes" id="UP001596380">
    <property type="component" value="Unassembled WGS sequence"/>
</dbReference>
<gene>
    <name evidence="3" type="ORF">ACFQKB_33785</name>
</gene>
<feature type="chain" id="PRO_5045103407" description="Secreted protein" evidence="2">
    <location>
        <begin position="29"/>
        <end position="94"/>
    </location>
</feature>
<evidence type="ECO:0008006" key="5">
    <source>
        <dbReference type="Google" id="ProtNLM"/>
    </source>
</evidence>
<sequence>MMMKRLAAAGFLSLTVGGVMLSASPAMANDRHEDPKSSNTQVLGVQTCRSVEVGVIAVVVHNILGTEKEQGKCANGSSDKTTAVNGSHASGNDD</sequence>
<evidence type="ECO:0000313" key="4">
    <source>
        <dbReference type="Proteomes" id="UP001596380"/>
    </source>
</evidence>
<keyword evidence="4" id="KW-1185">Reference proteome</keyword>
<evidence type="ECO:0000256" key="2">
    <source>
        <dbReference type="SAM" id="SignalP"/>
    </source>
</evidence>
<comment type="caution">
    <text evidence="3">The sequence shown here is derived from an EMBL/GenBank/DDBJ whole genome shotgun (WGS) entry which is preliminary data.</text>
</comment>
<evidence type="ECO:0000256" key="1">
    <source>
        <dbReference type="SAM" id="MobiDB-lite"/>
    </source>
</evidence>
<feature type="compositionally biased region" description="Polar residues" evidence="1">
    <location>
        <begin position="75"/>
        <end position="94"/>
    </location>
</feature>
<protein>
    <recommendedName>
        <fullName evidence="5">Secreted protein</fullName>
    </recommendedName>
</protein>
<feature type="signal peptide" evidence="2">
    <location>
        <begin position="1"/>
        <end position="28"/>
    </location>
</feature>
<proteinExistence type="predicted"/>
<evidence type="ECO:0000313" key="3">
    <source>
        <dbReference type="EMBL" id="MFC6884772.1"/>
    </source>
</evidence>
<dbReference type="EMBL" id="JBHSXS010000030">
    <property type="protein sequence ID" value="MFC6884772.1"/>
    <property type="molecule type" value="Genomic_DNA"/>
</dbReference>
<keyword evidence="2" id="KW-0732">Signal</keyword>
<organism evidence="3 4">
    <name type="scientific">Actinomadura yumaensis</name>
    <dbReference type="NCBI Taxonomy" id="111807"/>
    <lineage>
        <taxon>Bacteria</taxon>
        <taxon>Bacillati</taxon>
        <taxon>Actinomycetota</taxon>
        <taxon>Actinomycetes</taxon>
        <taxon>Streptosporangiales</taxon>
        <taxon>Thermomonosporaceae</taxon>
        <taxon>Actinomadura</taxon>
    </lineage>
</organism>
<feature type="region of interest" description="Disordered" evidence="1">
    <location>
        <begin position="69"/>
        <end position="94"/>
    </location>
</feature>
<name>A0ABW2CTH6_9ACTN</name>
<accession>A0ABW2CTH6</accession>